<evidence type="ECO:0000259" key="16">
    <source>
        <dbReference type="PROSITE" id="PS52053"/>
    </source>
</evidence>
<comment type="caution">
    <text evidence="17">The sequence shown here is derived from an EMBL/GenBank/DDBJ whole genome shotgun (WGS) entry which is preliminary data.</text>
</comment>
<reference evidence="19 20" key="1">
    <citation type="submission" date="2017-12" db="EMBL/GenBank/DDBJ databases">
        <title>Detection of the carbapenemase gene blaVIM-5 in members of the Pseudomonas putida group isolated from polluted Nigerian wetlands.</title>
        <authorList>
            <person name="Adelowo O."/>
            <person name="Vollmers J."/>
            <person name="Maeusezahl I."/>
            <person name="Kaster A.-K."/>
            <person name="Mueller J.A."/>
        </authorList>
    </citation>
    <scope>NUCLEOTIDE SEQUENCE [LARGE SCALE GENOMIC DNA]</scope>
    <source>
        <strain evidence="18 19">MR119</strain>
        <strain evidence="17 20">MR144</strain>
    </source>
</reference>
<keyword evidence="19" id="KW-1185">Reference proteome</keyword>
<dbReference type="PROSITE" id="PS52053">
    <property type="entry name" value="NEL"/>
    <property type="match status" value="1"/>
</dbReference>
<dbReference type="InterPro" id="IPR025875">
    <property type="entry name" value="Leu-rich_rpt_4"/>
</dbReference>
<evidence type="ECO:0000256" key="15">
    <source>
        <dbReference type="SAM" id="Coils"/>
    </source>
</evidence>
<keyword evidence="7" id="KW-0433">Leucine-rich repeat</keyword>
<accession>A0AAX0W019</accession>
<dbReference type="InterPro" id="IPR032675">
    <property type="entry name" value="LRR_dom_sf"/>
</dbReference>
<dbReference type="SUPFAM" id="SSF52058">
    <property type="entry name" value="L domain-like"/>
    <property type="match status" value="1"/>
</dbReference>
<proteinExistence type="inferred from homology"/>
<dbReference type="PANTHER" id="PTHR47114:SF2">
    <property type="entry name" value="OLIGODENDROCYTE-MYELIN GLYCOPROTEIN"/>
    <property type="match status" value="1"/>
</dbReference>
<evidence type="ECO:0000256" key="8">
    <source>
        <dbReference type="ARBA" id="ARBA00022679"/>
    </source>
</evidence>
<dbReference type="EMBL" id="PJCP01000007">
    <property type="protein sequence ID" value="PLV24285.1"/>
    <property type="molecule type" value="Genomic_DNA"/>
</dbReference>
<comment type="similarity">
    <text evidence="4 14">Belongs to the LRR-containing bacterial E3 ligase family.</text>
</comment>
<evidence type="ECO:0000256" key="3">
    <source>
        <dbReference type="ARBA" id="ARBA00004613"/>
    </source>
</evidence>
<evidence type="ECO:0000256" key="6">
    <source>
        <dbReference type="ARBA" id="ARBA00022525"/>
    </source>
</evidence>
<dbReference type="InterPro" id="IPR001611">
    <property type="entry name" value="Leu-rich_rpt"/>
</dbReference>
<evidence type="ECO:0000256" key="4">
    <source>
        <dbReference type="ARBA" id="ARBA00009868"/>
    </source>
</evidence>
<dbReference type="Gene3D" id="3.80.10.10">
    <property type="entry name" value="Ribonuclease Inhibitor"/>
    <property type="match status" value="1"/>
</dbReference>
<keyword evidence="6 14" id="KW-0964">Secreted</keyword>
<evidence type="ECO:0000256" key="5">
    <source>
        <dbReference type="ARBA" id="ARBA00012483"/>
    </source>
</evidence>
<evidence type="ECO:0000256" key="12">
    <source>
        <dbReference type="ARBA" id="ARBA00023026"/>
    </source>
</evidence>
<comment type="catalytic activity">
    <reaction evidence="1">
        <text>S-ubiquitinyl-[E2 ubiquitin-conjugating enzyme]-L-cysteine + [acceptor protein]-L-lysine = [E2 ubiquitin-conjugating enzyme]-L-cysteine + N(6)-ubiquitinyl-[acceptor protein]-L-lysine.</text>
        <dbReference type="EC" id="2.3.2.27"/>
    </reaction>
</comment>
<keyword evidence="11 14" id="KW-0832">Ubl conjugation</keyword>
<gene>
    <name evidence="17" type="ORF">CXG49_08715</name>
    <name evidence="18" type="ORF">CXG53_11275</name>
</gene>
<feature type="coiled-coil region" evidence="15">
    <location>
        <begin position="1469"/>
        <end position="1499"/>
    </location>
</feature>
<keyword evidence="9" id="KW-0677">Repeat</keyword>
<evidence type="ECO:0000313" key="18">
    <source>
        <dbReference type="EMBL" id="PLV24285.1"/>
    </source>
</evidence>
<evidence type="ECO:0000313" key="17">
    <source>
        <dbReference type="EMBL" id="PLV19717.1"/>
    </source>
</evidence>
<dbReference type="InterPro" id="IPR051071">
    <property type="entry name" value="LRR-bact_E3_ubiq_ligases"/>
</dbReference>
<dbReference type="InterPro" id="IPR029487">
    <property type="entry name" value="NEL_dom"/>
</dbReference>
<keyword evidence="15" id="KW-0175">Coiled coil</keyword>
<feature type="active site" description="Glycyl thioester intermediate" evidence="14">
    <location>
        <position position="1294"/>
    </location>
</feature>
<keyword evidence="12" id="KW-0843">Virulence</keyword>
<keyword evidence="8 14" id="KW-0808">Transferase</keyword>
<keyword evidence="10 14" id="KW-0833">Ubl conjugation pathway</keyword>
<dbReference type="SMART" id="SM00369">
    <property type="entry name" value="LRR_TYP"/>
    <property type="match status" value="3"/>
</dbReference>
<evidence type="ECO:0000256" key="14">
    <source>
        <dbReference type="PROSITE-ProRule" id="PRU01398"/>
    </source>
</evidence>
<evidence type="ECO:0000313" key="19">
    <source>
        <dbReference type="Proteomes" id="UP000234839"/>
    </source>
</evidence>
<evidence type="ECO:0000256" key="13">
    <source>
        <dbReference type="ARBA" id="ARBA00023200"/>
    </source>
</evidence>
<dbReference type="Pfam" id="PF12799">
    <property type="entry name" value="LRR_4"/>
    <property type="match status" value="1"/>
</dbReference>
<dbReference type="GO" id="GO:0016567">
    <property type="term" value="P:protein ubiquitination"/>
    <property type="evidence" value="ECO:0007669"/>
    <property type="project" value="InterPro"/>
</dbReference>
<evidence type="ECO:0000313" key="20">
    <source>
        <dbReference type="Proteomes" id="UP000234878"/>
    </source>
</evidence>
<evidence type="ECO:0000256" key="11">
    <source>
        <dbReference type="ARBA" id="ARBA00022843"/>
    </source>
</evidence>
<keyword evidence="13 14" id="KW-1035">Host cytoplasm</keyword>
<dbReference type="Pfam" id="PF20178">
    <property type="entry name" value="ToxA_N"/>
    <property type="match status" value="1"/>
</dbReference>
<dbReference type="PANTHER" id="PTHR47114">
    <property type="match status" value="1"/>
</dbReference>
<dbReference type="Proteomes" id="UP000234839">
    <property type="component" value="Unassembled WGS sequence"/>
</dbReference>
<name>A0AAX0W019_9PSED</name>
<dbReference type="InterPro" id="IPR003591">
    <property type="entry name" value="Leu-rich_rpt_typical-subtyp"/>
</dbReference>
<dbReference type="PROSITE" id="PS51450">
    <property type="entry name" value="LRR"/>
    <property type="match status" value="1"/>
</dbReference>
<evidence type="ECO:0000256" key="1">
    <source>
        <dbReference type="ARBA" id="ARBA00000900"/>
    </source>
</evidence>
<dbReference type="EMBL" id="PJCQ01000006">
    <property type="protein sequence ID" value="PLV19717.1"/>
    <property type="molecule type" value="Genomic_DNA"/>
</dbReference>
<dbReference type="InterPro" id="IPR046673">
    <property type="entry name" value="ToxA_N"/>
</dbReference>
<evidence type="ECO:0000256" key="7">
    <source>
        <dbReference type="ARBA" id="ARBA00022614"/>
    </source>
</evidence>
<feature type="domain" description="NEL" evidence="16">
    <location>
        <begin position="1207"/>
        <end position="1518"/>
    </location>
</feature>
<feature type="coiled-coil region" evidence="15">
    <location>
        <begin position="949"/>
        <end position="976"/>
    </location>
</feature>
<evidence type="ECO:0000256" key="10">
    <source>
        <dbReference type="ARBA" id="ARBA00022786"/>
    </source>
</evidence>
<dbReference type="Pfam" id="PF14496">
    <property type="entry name" value="NEL"/>
    <property type="match status" value="1"/>
</dbReference>
<dbReference type="GO" id="GO:0061630">
    <property type="term" value="F:ubiquitin protein ligase activity"/>
    <property type="evidence" value="ECO:0007669"/>
    <property type="project" value="UniProtKB-EC"/>
</dbReference>
<organism evidence="17 20">
    <name type="scientific">Pseudomonas guariconensis</name>
    <dbReference type="NCBI Taxonomy" id="1288410"/>
    <lineage>
        <taxon>Bacteria</taxon>
        <taxon>Pseudomonadati</taxon>
        <taxon>Pseudomonadota</taxon>
        <taxon>Gammaproteobacteria</taxon>
        <taxon>Pseudomonadales</taxon>
        <taxon>Pseudomonadaceae</taxon>
        <taxon>Pseudomonas</taxon>
    </lineage>
</organism>
<dbReference type="EC" id="2.3.2.27" evidence="5"/>
<comment type="PTM">
    <text evidence="14">Ubiquitinated in the presence of host E1 ubiquitin-activating enzyme, E2 ubiquitin-conjugating enzyme and ubiquitin.</text>
</comment>
<evidence type="ECO:0000256" key="9">
    <source>
        <dbReference type="ARBA" id="ARBA00022737"/>
    </source>
</evidence>
<dbReference type="Proteomes" id="UP000234878">
    <property type="component" value="Unassembled WGS sequence"/>
</dbReference>
<dbReference type="GO" id="GO:0030430">
    <property type="term" value="C:host cell cytoplasm"/>
    <property type="evidence" value="ECO:0007669"/>
    <property type="project" value="UniProtKB-SubCell"/>
</dbReference>
<dbReference type="GO" id="GO:0005576">
    <property type="term" value="C:extracellular region"/>
    <property type="evidence" value="ECO:0007669"/>
    <property type="project" value="UniProtKB-SubCell"/>
</dbReference>
<comment type="subcellular location">
    <subcellularLocation>
        <location evidence="2">Host cytoplasm</location>
    </subcellularLocation>
    <subcellularLocation>
        <location evidence="3">Secreted</location>
    </subcellularLocation>
</comment>
<dbReference type="Gene3D" id="1.20.58.360">
    <property type="entry name" value="Shigella T3SS effector IpaH defines"/>
    <property type="match status" value="1"/>
</dbReference>
<protein>
    <recommendedName>
        <fullName evidence="5">RING-type E3 ubiquitin transferase</fullName>
        <ecNumber evidence="5">2.3.2.27</ecNumber>
    </recommendedName>
</protein>
<evidence type="ECO:0000256" key="2">
    <source>
        <dbReference type="ARBA" id="ARBA00004192"/>
    </source>
</evidence>
<sequence>MDMGGERNEPQVNEATQLAAERAYQDGFIAERLPLWMKSATPQQRARFADAMDESVVLRSHLKHVLGRIEALDGFIKSKLQAALRARYSAQFNLHQWSFIGGYPEPVINAQPVGVHLTKQQYDQRSLLEVAVRNFTAEEAVAGGQPRGNRLTSARQGRIKAPSATEFAKLCRELDLGSAYQAHLAEVLSGPVTDDKPAWTVPCLLADWSRHAMLFDAYQARDRAGLSERELETIAELCAKQGAQNKASTVTAQRLRLLDCDLQQIVVIDESHNDGRLLLYVPGDPNGAWSAFSSLRKLANELGRRLRSQAYQTFFRRFVRRRDSHAFYSIVIPAYKDLVIWANISLDESLVPYGTPFFQRLAHARIEQIKDDAKVLVAPVEELDRTLQREYDERLAADGQALLSAAGLFVPVLGEVLLAVSAWETLTEVYHGIEAWQDNHTRQACKHLLNVVTAVSVAGATTAAVAGVEALSARSSIMDNLLPAYLEDGSAKLWAADVKAFRSDVPPSGATSDTAGVFRLGEQAWIEMDGHYYRVRQRTQDGQWQLLPQAGHGPLLRHNGAGAWRLWFEQPAQWEDVHYLFRRLGGHFRELDDERIDLVLSFHGLKADDLRGLHVYGRAPASGLLDSTVRAHLDLRIRDMVERLRSGKQVEDAFALQGAQRLPGAGGLPDQALAEVAWKARRELLQDLYEHMPNGENLASTMLRRVFPSLHWRAAQGLVDAATTTDRQRLLDSGRVPLQLAESSRAYVQNMRVTRVYEALHLDTPQNADVARVAIGMLRYLPSAATGIRWRLFEGSASGLLLVASEHGATACDLIHVEGKFLVVDPKTNLLSEPHELFDAMASAYQGQQAAMGIADPFAHNLRVLLARQAIERPSEVGELLNKGQGKDRWLAPLRQDDGRLGYPLSGRLSGSSRSRGGPWMIQAELRRIYPTYSDAQVSAWQVKMQRTGRDMAQELRQLRHELKTLEQSLNTWLTATTALLERSDRRRVTGQLLACWQRVTDEPSQLNSLAIDYRLELNGLRPGFLPPLPTRSFSHVSELAILDMDLAHVPDYFLQAFPNLRTLRVSGNRLSRLPARLHQLPRLRELNLYDNQIVLDDSQASELTRCSRLEYINLSHNPLGLVFSVSGFSRLRRLLLRNTFIDVLPPGLLECTELDYADLSDNRITRIPPMFHQAPLWLRHRVLLMGNPLAEDDVQALRVAFQSVRGANTHAIAWSNAVASADRDRLLELWHSIEAVEGSAGLMTLLRRLLDTADFQKQPQVLAQRVLTMLKNMHEQTDLLTELFTHADDDLTCQDSVALRFHNLEVRMLAVQAKAQAGTEQGATTQALLRLGRRLWRLAQVQDHILSFLRAQAEAGTPLDEVEVMLGYQLALRGSLDLPIEAGEMAFPEYAHLDPARVDRIRTQVRAAEQHEALASWMVDQDFWREHLLAENPGHFDQGNARHHRQLEQLTAQRDALTQGDTQAQALSAQVLQQVENIEDQMKQIQKLQKADERYEMRVLTNRVLGTAPAGAGIDVR</sequence>